<comment type="caution">
    <text evidence="10">The sequence shown here is derived from an EMBL/GenBank/DDBJ whole genome shotgun (WGS) entry which is preliminary data.</text>
</comment>
<dbReference type="RefSeq" id="WP_181052522.1">
    <property type="nucleotide sequence ID" value="NZ_JACDXJ010000001.1"/>
</dbReference>
<dbReference type="FunFam" id="3.40.50.850:FF:000006">
    <property type="entry name" value="Bifunctional pyrazinamidase/nicotinamidase"/>
    <property type="match status" value="1"/>
</dbReference>
<dbReference type="Pfam" id="PF00857">
    <property type="entry name" value="Isochorismatase"/>
    <property type="match status" value="1"/>
</dbReference>
<organism evidence="10 11">
    <name type="scientific">Microvirga mediterraneensis</name>
    <dbReference type="NCBI Taxonomy" id="2754695"/>
    <lineage>
        <taxon>Bacteria</taxon>
        <taxon>Pseudomonadati</taxon>
        <taxon>Pseudomonadota</taxon>
        <taxon>Alphaproteobacteria</taxon>
        <taxon>Hyphomicrobiales</taxon>
        <taxon>Methylobacteriaceae</taxon>
        <taxon>Microvirga</taxon>
    </lineage>
</organism>
<dbReference type="InterPro" id="IPR052347">
    <property type="entry name" value="Isochorismatase_Nicotinamidase"/>
</dbReference>
<dbReference type="SUPFAM" id="SSF52499">
    <property type="entry name" value="Isochorismatase-like hydrolases"/>
    <property type="match status" value="1"/>
</dbReference>
<gene>
    <name evidence="10" type="primary">pncA</name>
    <name evidence="10" type="ORF">H0S73_12780</name>
</gene>
<comment type="similarity">
    <text evidence="1">Belongs to the isochorismatase family.</text>
</comment>
<evidence type="ECO:0000259" key="9">
    <source>
        <dbReference type="Pfam" id="PF00857"/>
    </source>
</evidence>
<dbReference type="InterPro" id="IPR036380">
    <property type="entry name" value="Isochorismatase-like_sf"/>
</dbReference>
<sequence>MTERATIKAGEHDVLIVVDVQLDFLPGGALAVPEGDAVIAPINRLAKLFRHVVLTQDWHPEGHASFASSHPEKQPFEVTELHYGPQVLWPNHCVQGTPGAEISPDLDIPHAQLVIRKGYNARIDSYSGFKEADRRTSTGLAGYLKERGFSRVFCVGLALDFCVAWTALDAVEAGFDTYLIEDASRAIDTDGSLARARRDMEAAGVHVIRSEQILGAR</sequence>
<dbReference type="GO" id="GO:0019363">
    <property type="term" value="P:pyridine nucleotide biosynthetic process"/>
    <property type="evidence" value="ECO:0007669"/>
    <property type="project" value="UniProtKB-KW"/>
</dbReference>
<evidence type="ECO:0000256" key="4">
    <source>
        <dbReference type="ARBA" id="ARBA00022801"/>
    </source>
</evidence>
<evidence type="ECO:0000256" key="2">
    <source>
        <dbReference type="ARBA" id="ARBA00022642"/>
    </source>
</evidence>
<dbReference type="GO" id="GO:0046872">
    <property type="term" value="F:metal ion binding"/>
    <property type="evidence" value="ECO:0007669"/>
    <property type="project" value="UniProtKB-KW"/>
</dbReference>
<evidence type="ECO:0000313" key="11">
    <source>
        <dbReference type="Proteomes" id="UP000572984"/>
    </source>
</evidence>
<evidence type="ECO:0000256" key="6">
    <source>
        <dbReference type="ARBA" id="ARBA00039017"/>
    </source>
</evidence>
<dbReference type="Proteomes" id="UP000572984">
    <property type="component" value="Unassembled WGS sequence"/>
</dbReference>
<dbReference type="PANTHER" id="PTHR11080">
    <property type="entry name" value="PYRAZINAMIDASE/NICOTINAMIDASE"/>
    <property type="match status" value="1"/>
</dbReference>
<keyword evidence="3" id="KW-0479">Metal-binding</keyword>
<dbReference type="GO" id="GO:0008936">
    <property type="term" value="F:nicotinamidase activity"/>
    <property type="evidence" value="ECO:0007669"/>
    <property type="project" value="UniProtKB-EC"/>
</dbReference>
<evidence type="ECO:0000256" key="1">
    <source>
        <dbReference type="ARBA" id="ARBA00006336"/>
    </source>
</evidence>
<reference evidence="10 11" key="1">
    <citation type="submission" date="2020-07" db="EMBL/GenBank/DDBJ databases">
        <title>Draft genome and description of Microvirga mediterraneensis Marseille-Q2068 sp. nov.</title>
        <authorList>
            <person name="Boxberger M."/>
        </authorList>
    </citation>
    <scope>NUCLEOTIDE SEQUENCE [LARGE SCALE GENOMIC DNA]</scope>
    <source>
        <strain evidence="10 11">Marseille-Q2068</strain>
    </source>
</reference>
<dbReference type="PANTHER" id="PTHR11080:SF2">
    <property type="entry name" value="LD05707P"/>
    <property type="match status" value="1"/>
</dbReference>
<dbReference type="Gene3D" id="3.40.50.850">
    <property type="entry name" value="Isochorismatase-like"/>
    <property type="match status" value="1"/>
</dbReference>
<evidence type="ECO:0000313" key="10">
    <source>
        <dbReference type="EMBL" id="MBA1157002.1"/>
    </source>
</evidence>
<evidence type="ECO:0000256" key="3">
    <source>
        <dbReference type="ARBA" id="ARBA00022723"/>
    </source>
</evidence>
<feature type="domain" description="Isochorismatase-like" evidence="9">
    <location>
        <begin position="14"/>
        <end position="212"/>
    </location>
</feature>
<accession>A0A838BQ07</accession>
<evidence type="ECO:0000256" key="5">
    <source>
        <dbReference type="ARBA" id="ARBA00037900"/>
    </source>
</evidence>
<evidence type="ECO:0000256" key="8">
    <source>
        <dbReference type="ARBA" id="ARBA00072277"/>
    </source>
</evidence>
<name>A0A838BQ07_9HYPH</name>
<keyword evidence="4 10" id="KW-0378">Hydrolase</keyword>
<comment type="pathway">
    <text evidence="5">Cofactor biosynthesis; nicotinate biosynthesis; nicotinate from nicotinamide: step 1/1.</text>
</comment>
<dbReference type="EMBL" id="JACDXJ010000001">
    <property type="protein sequence ID" value="MBA1157002.1"/>
    <property type="molecule type" value="Genomic_DNA"/>
</dbReference>
<evidence type="ECO:0000256" key="7">
    <source>
        <dbReference type="ARBA" id="ARBA00043224"/>
    </source>
</evidence>
<dbReference type="CDD" id="cd01011">
    <property type="entry name" value="nicotinamidase"/>
    <property type="match status" value="1"/>
</dbReference>
<dbReference type="NCBIfam" id="NF008623">
    <property type="entry name" value="PRK11609.1"/>
    <property type="match status" value="1"/>
</dbReference>
<dbReference type="InterPro" id="IPR000868">
    <property type="entry name" value="Isochorismatase-like_dom"/>
</dbReference>
<proteinExistence type="inferred from homology"/>
<keyword evidence="11" id="KW-1185">Reference proteome</keyword>
<keyword evidence="2" id="KW-0662">Pyridine nucleotide biosynthesis</keyword>
<protein>
    <recommendedName>
        <fullName evidence="8">Nicotinamidase</fullName>
        <ecNumber evidence="6">3.5.1.19</ecNumber>
    </recommendedName>
    <alternativeName>
        <fullName evidence="7">Nicotinamide deamidase</fullName>
    </alternativeName>
</protein>
<dbReference type="AlphaFoldDB" id="A0A838BQ07"/>
<dbReference type="EC" id="3.5.1.19" evidence="6"/>